<feature type="transmembrane region" description="Helical" evidence="5">
    <location>
        <begin position="106"/>
        <end position="127"/>
    </location>
</feature>
<evidence type="ECO:0000259" key="6">
    <source>
        <dbReference type="Pfam" id="PF04932"/>
    </source>
</evidence>
<gene>
    <name evidence="7" type="ORF">GU926_03480</name>
</gene>
<keyword evidence="3 5" id="KW-1133">Transmembrane helix</keyword>
<evidence type="ECO:0000256" key="1">
    <source>
        <dbReference type="ARBA" id="ARBA00004141"/>
    </source>
</evidence>
<reference evidence="7 8" key="1">
    <citation type="submission" date="2020-01" db="EMBL/GenBank/DDBJ databases">
        <authorList>
            <person name="Kim M."/>
        </authorList>
    </citation>
    <scope>NUCLEOTIDE SEQUENCE [LARGE SCALE GENOMIC DNA]</scope>
    <source>
        <strain evidence="7 8">BT10</strain>
    </source>
</reference>
<sequence>MEQSLQSGLDVSNRKVLMAVLGLFFLLLNLQMLSITGWMTLQDEYQQKSIDTIKVYHVGSLLFLFFFVTNKGAWFPRLPRYVYHFFLWVFVSSLALYAVYGFDSMIINYVFAFYCLLIGGLVGSWLSREEILWVFRKVSWVVFLIVAAKMVYYQEEIIRFLKAPIGHPNIETLFGGGVNLEASWMAFHLAFFVKSPKRHFYLLLVFILLLSVLYASRVGVILTLLVVGLRFLSAVPSQLERRNLITGLVLVGVLVLISVDLGQVSQKVYGLKRFSDFGSSEDAGMSGRKAMWEQFPEAMAQSHYLGYGAGNAMLGLEKVSGLDFSEENVHNYYLQVMLEFGLLGLPLYLIIVFQLLKRIHWTQLSDSLAIILLCYFISSLVQFRGAESLIWLYIGIFFVQMKDKPLPGPLSTASFLA</sequence>
<comment type="subcellular location">
    <subcellularLocation>
        <location evidence="1">Membrane</location>
        <topology evidence="1">Multi-pass membrane protein</topology>
    </subcellularLocation>
</comment>
<dbReference type="RefSeq" id="WP_160689054.1">
    <property type="nucleotide sequence ID" value="NZ_CP047897.1"/>
</dbReference>
<protein>
    <recommendedName>
        <fullName evidence="6">O-antigen ligase-related domain-containing protein</fullName>
    </recommendedName>
</protein>
<feature type="transmembrane region" description="Helical" evidence="5">
    <location>
        <begin position="332"/>
        <end position="356"/>
    </location>
</feature>
<keyword evidence="2 5" id="KW-0812">Transmembrane</keyword>
<dbReference type="GO" id="GO:0016020">
    <property type="term" value="C:membrane"/>
    <property type="evidence" value="ECO:0007669"/>
    <property type="project" value="UniProtKB-SubCell"/>
</dbReference>
<evidence type="ECO:0000256" key="5">
    <source>
        <dbReference type="SAM" id="Phobius"/>
    </source>
</evidence>
<dbReference type="InterPro" id="IPR007016">
    <property type="entry name" value="O-antigen_ligase-rel_domated"/>
</dbReference>
<organism evidence="7 8">
    <name type="scientific">Nibribacter ruber</name>
    <dbReference type="NCBI Taxonomy" id="2698458"/>
    <lineage>
        <taxon>Bacteria</taxon>
        <taxon>Pseudomonadati</taxon>
        <taxon>Bacteroidota</taxon>
        <taxon>Cytophagia</taxon>
        <taxon>Cytophagales</taxon>
        <taxon>Hymenobacteraceae</taxon>
        <taxon>Nibribacter</taxon>
    </lineage>
</organism>
<accession>A0A6P1NXY4</accession>
<dbReference type="PANTHER" id="PTHR37422">
    <property type="entry name" value="TEICHURONIC ACID BIOSYNTHESIS PROTEIN TUAE"/>
    <property type="match status" value="1"/>
</dbReference>
<feature type="transmembrane region" description="Helical" evidence="5">
    <location>
        <begin position="133"/>
        <end position="152"/>
    </location>
</feature>
<evidence type="ECO:0000256" key="2">
    <source>
        <dbReference type="ARBA" id="ARBA00022692"/>
    </source>
</evidence>
<proteinExistence type="predicted"/>
<dbReference type="KEGG" id="nib:GU926_03480"/>
<keyword evidence="8" id="KW-1185">Reference proteome</keyword>
<evidence type="ECO:0000313" key="7">
    <source>
        <dbReference type="EMBL" id="QHL86551.1"/>
    </source>
</evidence>
<dbReference type="PANTHER" id="PTHR37422:SF13">
    <property type="entry name" value="LIPOPOLYSACCHARIDE BIOSYNTHESIS PROTEIN PA4999-RELATED"/>
    <property type="match status" value="1"/>
</dbReference>
<feature type="transmembrane region" description="Helical" evidence="5">
    <location>
        <begin position="199"/>
        <end position="232"/>
    </location>
</feature>
<evidence type="ECO:0000313" key="8">
    <source>
        <dbReference type="Proteomes" id="UP000464214"/>
    </source>
</evidence>
<dbReference type="EMBL" id="CP047897">
    <property type="protein sequence ID" value="QHL86551.1"/>
    <property type="molecule type" value="Genomic_DNA"/>
</dbReference>
<feature type="transmembrane region" description="Helical" evidence="5">
    <location>
        <begin position="81"/>
        <end position="99"/>
    </location>
</feature>
<dbReference type="AlphaFoldDB" id="A0A6P1NXY4"/>
<dbReference type="Pfam" id="PF04932">
    <property type="entry name" value="Wzy_C"/>
    <property type="match status" value="1"/>
</dbReference>
<evidence type="ECO:0000256" key="4">
    <source>
        <dbReference type="ARBA" id="ARBA00023136"/>
    </source>
</evidence>
<dbReference type="InterPro" id="IPR051533">
    <property type="entry name" value="WaaL-like"/>
</dbReference>
<feature type="transmembrane region" description="Helical" evidence="5">
    <location>
        <begin position="16"/>
        <end position="41"/>
    </location>
</feature>
<dbReference type="Proteomes" id="UP000464214">
    <property type="component" value="Chromosome"/>
</dbReference>
<name>A0A6P1NXY4_9BACT</name>
<feature type="transmembrane region" description="Helical" evidence="5">
    <location>
        <begin position="368"/>
        <end position="394"/>
    </location>
</feature>
<feature type="domain" description="O-antigen ligase-related" evidence="6">
    <location>
        <begin position="203"/>
        <end position="348"/>
    </location>
</feature>
<feature type="transmembrane region" description="Helical" evidence="5">
    <location>
        <begin position="53"/>
        <end position="69"/>
    </location>
</feature>
<keyword evidence="4 5" id="KW-0472">Membrane</keyword>
<feature type="transmembrane region" description="Helical" evidence="5">
    <location>
        <begin position="244"/>
        <end position="264"/>
    </location>
</feature>
<evidence type="ECO:0000256" key="3">
    <source>
        <dbReference type="ARBA" id="ARBA00022989"/>
    </source>
</evidence>